<keyword evidence="1" id="KW-0812">Transmembrane</keyword>
<evidence type="ECO:0000313" key="3">
    <source>
        <dbReference type="Proteomes" id="UP000194873"/>
    </source>
</evidence>
<keyword evidence="3" id="KW-1185">Reference proteome</keyword>
<sequence>MYRYDAATAPLPSIQPVLDSALTAHYLRRNLLIANAAGVLPQLKALTQLERTAQQQPSPAHTLAALAQRQQVLARLQLMATSIASTAAELDCEGERADQVAGYLAEQEDRYEQRLTVLSIGVGAVAGVGTTVFDQKIPQYAFGIGGGLLTAGLGLLTLTSHRTIAFEHPRNLLTDIWEEKPTSALYPPSVWYCLQEKAFSNQGETSVGHNTRQRWQHYGQLAQPNSPKGRQQQALLFGQGGKYSVEELRIRANMLNELQAAVRLIEQDLQALLLALTRTS</sequence>
<gene>
    <name evidence="2" type="ORF">BXP70_20370</name>
</gene>
<dbReference type="AlphaFoldDB" id="A0A243WBM6"/>
<dbReference type="EMBL" id="MTSE01000013">
    <property type="protein sequence ID" value="OUJ72003.1"/>
    <property type="molecule type" value="Genomic_DNA"/>
</dbReference>
<evidence type="ECO:0000313" key="2">
    <source>
        <dbReference type="EMBL" id="OUJ72003.1"/>
    </source>
</evidence>
<name>A0A243WBM6_9BACT</name>
<proteinExistence type="predicted"/>
<comment type="caution">
    <text evidence="2">The sequence shown here is derived from an EMBL/GenBank/DDBJ whole genome shotgun (WGS) entry which is preliminary data.</text>
</comment>
<evidence type="ECO:0000256" key="1">
    <source>
        <dbReference type="SAM" id="Phobius"/>
    </source>
</evidence>
<accession>A0A243WBM6</accession>
<reference evidence="2 3" key="1">
    <citation type="submission" date="2017-01" db="EMBL/GenBank/DDBJ databases">
        <title>A new Hymenobacter.</title>
        <authorList>
            <person name="Liang Y."/>
            <person name="Feng F."/>
        </authorList>
    </citation>
    <scope>NUCLEOTIDE SEQUENCE [LARGE SCALE GENOMIC DNA]</scope>
    <source>
        <strain evidence="2">MIMBbqt21</strain>
    </source>
</reference>
<keyword evidence="1" id="KW-0472">Membrane</keyword>
<dbReference type="Proteomes" id="UP000194873">
    <property type="component" value="Unassembled WGS sequence"/>
</dbReference>
<organism evidence="2 3">
    <name type="scientific">Hymenobacter crusticola</name>
    <dbReference type="NCBI Taxonomy" id="1770526"/>
    <lineage>
        <taxon>Bacteria</taxon>
        <taxon>Pseudomonadati</taxon>
        <taxon>Bacteroidota</taxon>
        <taxon>Cytophagia</taxon>
        <taxon>Cytophagales</taxon>
        <taxon>Hymenobacteraceae</taxon>
        <taxon>Hymenobacter</taxon>
    </lineage>
</organism>
<feature type="transmembrane region" description="Helical" evidence="1">
    <location>
        <begin position="115"/>
        <end position="133"/>
    </location>
</feature>
<keyword evidence="1" id="KW-1133">Transmembrane helix</keyword>
<feature type="transmembrane region" description="Helical" evidence="1">
    <location>
        <begin position="139"/>
        <end position="158"/>
    </location>
</feature>
<protein>
    <submittedName>
        <fullName evidence="2">Uncharacterized protein</fullName>
    </submittedName>
</protein>